<reference evidence="1" key="1">
    <citation type="submission" date="2018-06" db="EMBL/GenBank/DDBJ databases">
        <authorList>
            <person name="Zhirakovskaya E."/>
        </authorList>
    </citation>
    <scope>NUCLEOTIDE SEQUENCE</scope>
</reference>
<organism evidence="1">
    <name type="scientific">hydrothermal vent metagenome</name>
    <dbReference type="NCBI Taxonomy" id="652676"/>
    <lineage>
        <taxon>unclassified sequences</taxon>
        <taxon>metagenomes</taxon>
        <taxon>ecological metagenomes</taxon>
    </lineage>
</organism>
<name>A0A3B0SF00_9ZZZZ</name>
<dbReference type="AlphaFoldDB" id="A0A3B0SF00"/>
<sequence>MKKLISFWIASLLLLGPAQAQDPTDYDRALAAGYKAQFICSGLWNGGKSLTDIEADELTGIYERVADIVPTLTAEIDRDERQVRVKFSEDMPPRTALWNRRSGCTSMPIGFGGIKTGKIAKSREFNDDRPWPMGDNIPQIRPGKQITAVRALTN</sequence>
<gene>
    <name evidence="1" type="ORF">MNBD_ALPHA04-2210</name>
</gene>
<accession>A0A3B0SF00</accession>
<evidence type="ECO:0000313" key="1">
    <source>
        <dbReference type="EMBL" id="VAW04831.1"/>
    </source>
</evidence>
<protein>
    <submittedName>
        <fullName evidence="1">Uncharacterized protein</fullName>
    </submittedName>
</protein>
<feature type="non-terminal residue" evidence="1">
    <location>
        <position position="154"/>
    </location>
</feature>
<dbReference type="EMBL" id="UOEF01000419">
    <property type="protein sequence ID" value="VAW04831.1"/>
    <property type="molecule type" value="Genomic_DNA"/>
</dbReference>
<proteinExistence type="predicted"/>